<dbReference type="InterPro" id="IPR056919">
    <property type="entry name" value="Phage_TAC_18"/>
</dbReference>
<accession>A0A4Y8RT75</accession>
<reference evidence="2 3" key="1">
    <citation type="submission" date="2019-03" db="EMBL/GenBank/DDBJ databases">
        <title>Jiella endophytica sp. nov., a novel endophytic bacterium isolated from root of Ficus microcarpa Linn. f.</title>
        <authorList>
            <person name="Tuo L."/>
        </authorList>
    </citation>
    <scope>NUCLEOTIDE SEQUENCE [LARGE SCALE GENOMIC DNA]</scope>
    <source>
        <strain evidence="2 3">CBS5Q-3</strain>
    </source>
</reference>
<dbReference type="Pfam" id="PF23812">
    <property type="entry name" value="Phage_TAC_18"/>
    <property type="match status" value="1"/>
</dbReference>
<evidence type="ECO:0000256" key="1">
    <source>
        <dbReference type="SAM" id="MobiDB-lite"/>
    </source>
</evidence>
<comment type="caution">
    <text evidence="2">The sequence shown here is derived from an EMBL/GenBank/DDBJ whole genome shotgun (WGS) entry which is preliminary data.</text>
</comment>
<proteinExistence type="predicted"/>
<evidence type="ECO:0000313" key="3">
    <source>
        <dbReference type="Proteomes" id="UP000298179"/>
    </source>
</evidence>
<name>A0A4Y8RT75_9HYPH</name>
<sequence length="117" mass="13303">MTPAMQRLERQLVAAVTQDKPRVPEAGRLLWSWFVDLHQARRYSMAGPDPISYAEIEAYARMNRLPLEPRHVAVLRKMEDAWMARARRQQSDGQQPGAAPRTSSQPLSPAMFDAVFA</sequence>
<gene>
    <name evidence="2" type="ORF">E3C22_03370</name>
</gene>
<dbReference type="Proteomes" id="UP000298179">
    <property type="component" value="Unassembled WGS sequence"/>
</dbReference>
<dbReference type="AlphaFoldDB" id="A0A4Y8RT75"/>
<protein>
    <submittedName>
        <fullName evidence="2">Uncharacterized protein</fullName>
    </submittedName>
</protein>
<dbReference type="OrthoDB" id="8371071at2"/>
<keyword evidence="3" id="KW-1185">Reference proteome</keyword>
<dbReference type="EMBL" id="SOZD01000001">
    <property type="protein sequence ID" value="TFF27510.1"/>
    <property type="molecule type" value="Genomic_DNA"/>
</dbReference>
<organism evidence="2 3">
    <name type="scientific">Jiella endophytica</name>
    <dbReference type="NCBI Taxonomy" id="2558362"/>
    <lineage>
        <taxon>Bacteria</taxon>
        <taxon>Pseudomonadati</taxon>
        <taxon>Pseudomonadota</taxon>
        <taxon>Alphaproteobacteria</taxon>
        <taxon>Hyphomicrobiales</taxon>
        <taxon>Aurantimonadaceae</taxon>
        <taxon>Jiella</taxon>
    </lineage>
</organism>
<feature type="region of interest" description="Disordered" evidence="1">
    <location>
        <begin position="84"/>
        <end position="112"/>
    </location>
</feature>
<dbReference type="RefSeq" id="WP_134760191.1">
    <property type="nucleotide sequence ID" value="NZ_SOZD01000001.1"/>
</dbReference>
<evidence type="ECO:0000313" key="2">
    <source>
        <dbReference type="EMBL" id="TFF27510.1"/>
    </source>
</evidence>